<dbReference type="EMBL" id="CAJMWV010001492">
    <property type="protein sequence ID" value="CAE6438821.1"/>
    <property type="molecule type" value="Genomic_DNA"/>
</dbReference>
<dbReference type="Pfam" id="PF00400">
    <property type="entry name" value="WD40"/>
    <property type="match status" value="3"/>
</dbReference>
<dbReference type="PROSITE" id="PS50082">
    <property type="entry name" value="WD_REPEATS_2"/>
    <property type="match status" value="3"/>
</dbReference>
<dbReference type="PRINTS" id="PR00320">
    <property type="entry name" value="GPROTEINBRPT"/>
</dbReference>
<keyword evidence="1" id="KW-0597">Phosphoprotein</keyword>
<dbReference type="Proteomes" id="UP000663831">
    <property type="component" value="Unassembled WGS sequence"/>
</dbReference>
<dbReference type="PROSITE" id="PS50294">
    <property type="entry name" value="WD_REPEATS_REGION"/>
    <property type="match status" value="3"/>
</dbReference>
<dbReference type="SUPFAM" id="SSF50978">
    <property type="entry name" value="WD40 repeat-like"/>
    <property type="match status" value="1"/>
</dbReference>
<dbReference type="InterPro" id="IPR044285">
    <property type="entry name" value="PWP1"/>
</dbReference>
<dbReference type="GO" id="GO:0006364">
    <property type="term" value="P:rRNA processing"/>
    <property type="evidence" value="ECO:0007669"/>
    <property type="project" value="InterPro"/>
</dbReference>
<dbReference type="Gene3D" id="2.130.10.10">
    <property type="entry name" value="YVTN repeat-like/Quinoprotein amine dehydrogenase"/>
    <property type="match status" value="1"/>
</dbReference>
<evidence type="ECO:0000256" key="4">
    <source>
        <dbReference type="PROSITE-ProRule" id="PRU00221"/>
    </source>
</evidence>
<evidence type="ECO:0000313" key="7">
    <source>
        <dbReference type="Proteomes" id="UP000663831"/>
    </source>
</evidence>
<keyword evidence="2 4" id="KW-0853">WD repeat</keyword>
<evidence type="ECO:0000313" key="6">
    <source>
        <dbReference type="EMBL" id="CAE6438821.1"/>
    </source>
</evidence>
<reference evidence="6" key="1">
    <citation type="submission" date="2021-01" db="EMBL/GenBank/DDBJ databases">
        <authorList>
            <person name="Kaushik A."/>
        </authorList>
    </citation>
    <scope>NUCLEOTIDE SEQUENCE</scope>
    <source>
        <strain evidence="6">AG3-1AP</strain>
    </source>
</reference>
<evidence type="ECO:0000256" key="2">
    <source>
        <dbReference type="ARBA" id="ARBA00022574"/>
    </source>
</evidence>
<feature type="repeat" description="WD" evidence="4">
    <location>
        <begin position="326"/>
        <end position="359"/>
    </location>
</feature>
<dbReference type="InterPro" id="IPR015943">
    <property type="entry name" value="WD40/YVTN_repeat-like_dom_sf"/>
</dbReference>
<dbReference type="GO" id="GO:0005634">
    <property type="term" value="C:nucleus"/>
    <property type="evidence" value="ECO:0007669"/>
    <property type="project" value="TreeGrafter"/>
</dbReference>
<name>A0A8H2Y135_9AGAM</name>
<comment type="caution">
    <text evidence="6">The sequence shown here is derived from an EMBL/GenBank/DDBJ whole genome shotgun (WGS) entry which is preliminary data.</text>
</comment>
<gene>
    <name evidence="6" type="ORF">RDB_LOCUS51489</name>
</gene>
<dbReference type="InterPro" id="IPR020472">
    <property type="entry name" value="WD40_PAC1"/>
</dbReference>
<dbReference type="AlphaFoldDB" id="A0A8H2Y135"/>
<evidence type="ECO:0000256" key="5">
    <source>
        <dbReference type="SAM" id="MobiDB-lite"/>
    </source>
</evidence>
<sequence>MSPLISSVAWVRRGAAAESPEKYNLDEKELERVQKLARIELEDAQVELQRASQAAQEMENRSDEEGSDVDNDSWEDASDDDRMDEDGEPEPEPKSKVNDPDGLAEYNLDDYDEEKTGASSGVFSNIKGLTYYRTNDEDPYITLKEDDEQAEREELQVLPTDNMIVTAKTEDEVSHLDVYIYNDADENLYVHHDILLPSFPLCLEWLDFPPATSSETTPQQGNFIAVGTFEPEIEIWSLDVTEAIYPSLILGRPDKSASHVPVPLGTGKKKRKQTKAREPSAEYHVDAVLGLAWNRAHRNILASASADATVKIWDLSSTGGKALRSYNVHGDKVQSVQWNPAQPQVLLSGSYDHTIRVFDSRDPGKAVGAVIGADVEALRWDPWESMSFYVSLEDGNVHYFDARTLSVLPALLPPPTKSRFTLSAHTGAASALDVNPHVKGCIATGGADKLVKIWNVEADGDKVHASMVTSRNLEVGKVFTVAFSPDDPLTLAAAGSKAKLQVWDIGANAGARKAFGSRLPSRQGGWEKTREGGGVIGIHSDNEESDEEQ</sequence>
<evidence type="ECO:0000256" key="1">
    <source>
        <dbReference type="ARBA" id="ARBA00022553"/>
    </source>
</evidence>
<organism evidence="6 7">
    <name type="scientific">Rhizoctonia solani</name>
    <dbReference type="NCBI Taxonomy" id="456999"/>
    <lineage>
        <taxon>Eukaryota</taxon>
        <taxon>Fungi</taxon>
        <taxon>Dikarya</taxon>
        <taxon>Basidiomycota</taxon>
        <taxon>Agaricomycotina</taxon>
        <taxon>Agaricomycetes</taxon>
        <taxon>Cantharellales</taxon>
        <taxon>Ceratobasidiaceae</taxon>
        <taxon>Rhizoctonia</taxon>
    </lineage>
</organism>
<proteinExistence type="predicted"/>
<feature type="repeat" description="WD" evidence="4">
    <location>
        <begin position="422"/>
        <end position="457"/>
    </location>
</feature>
<accession>A0A8H2Y135</accession>
<dbReference type="PANTHER" id="PTHR14091:SF0">
    <property type="entry name" value="PERIODIC TRYPTOPHAN PROTEIN 1 HOMOLOG"/>
    <property type="match status" value="1"/>
</dbReference>
<dbReference type="PANTHER" id="PTHR14091">
    <property type="entry name" value="PERIODIC TRYPTOPHAN PROTEIN 1"/>
    <property type="match status" value="1"/>
</dbReference>
<protein>
    <submittedName>
        <fullName evidence="6">Uncharacterized protein</fullName>
    </submittedName>
</protein>
<feature type="compositionally biased region" description="Acidic residues" evidence="5">
    <location>
        <begin position="65"/>
        <end position="90"/>
    </location>
</feature>
<dbReference type="PROSITE" id="PS00678">
    <property type="entry name" value="WD_REPEATS_1"/>
    <property type="match status" value="2"/>
</dbReference>
<dbReference type="InterPro" id="IPR001680">
    <property type="entry name" value="WD40_rpt"/>
</dbReference>
<evidence type="ECO:0000256" key="3">
    <source>
        <dbReference type="ARBA" id="ARBA00022737"/>
    </source>
</evidence>
<feature type="region of interest" description="Disordered" evidence="5">
    <location>
        <begin position="518"/>
        <end position="549"/>
    </location>
</feature>
<feature type="repeat" description="WD" evidence="4">
    <location>
        <begin position="281"/>
        <end position="317"/>
    </location>
</feature>
<dbReference type="SMART" id="SM00320">
    <property type="entry name" value="WD40"/>
    <property type="match status" value="5"/>
</dbReference>
<feature type="region of interest" description="Disordered" evidence="5">
    <location>
        <begin position="48"/>
        <end position="107"/>
    </location>
</feature>
<keyword evidence="3" id="KW-0677">Repeat</keyword>
<dbReference type="InterPro" id="IPR036322">
    <property type="entry name" value="WD40_repeat_dom_sf"/>
</dbReference>
<dbReference type="InterPro" id="IPR019775">
    <property type="entry name" value="WD40_repeat_CS"/>
</dbReference>
<feature type="region of interest" description="Disordered" evidence="5">
    <location>
        <begin position="259"/>
        <end position="278"/>
    </location>
</feature>
<feature type="region of interest" description="Disordered" evidence="5">
    <location>
        <begin position="1"/>
        <end position="23"/>
    </location>
</feature>